<evidence type="ECO:0000256" key="1">
    <source>
        <dbReference type="SAM" id="MobiDB-lite"/>
    </source>
</evidence>
<dbReference type="AlphaFoldDB" id="A0ABD0Y9T9"/>
<gene>
    <name evidence="2" type="ORF">AAG570_006048</name>
</gene>
<dbReference type="Proteomes" id="UP001558652">
    <property type="component" value="Unassembled WGS sequence"/>
</dbReference>
<name>A0ABD0Y9T9_9HEMI</name>
<feature type="region of interest" description="Disordered" evidence="1">
    <location>
        <begin position="233"/>
        <end position="259"/>
    </location>
</feature>
<feature type="compositionally biased region" description="Basic and acidic residues" evidence="1">
    <location>
        <begin position="393"/>
        <end position="402"/>
    </location>
</feature>
<evidence type="ECO:0000313" key="3">
    <source>
        <dbReference type="Proteomes" id="UP001558652"/>
    </source>
</evidence>
<proteinExistence type="predicted"/>
<organism evidence="2 3">
    <name type="scientific">Ranatra chinensis</name>
    <dbReference type="NCBI Taxonomy" id="642074"/>
    <lineage>
        <taxon>Eukaryota</taxon>
        <taxon>Metazoa</taxon>
        <taxon>Ecdysozoa</taxon>
        <taxon>Arthropoda</taxon>
        <taxon>Hexapoda</taxon>
        <taxon>Insecta</taxon>
        <taxon>Pterygota</taxon>
        <taxon>Neoptera</taxon>
        <taxon>Paraneoptera</taxon>
        <taxon>Hemiptera</taxon>
        <taxon>Heteroptera</taxon>
        <taxon>Panheteroptera</taxon>
        <taxon>Nepomorpha</taxon>
        <taxon>Nepidae</taxon>
        <taxon>Ranatrinae</taxon>
        <taxon>Ranatra</taxon>
    </lineage>
</organism>
<protein>
    <submittedName>
        <fullName evidence="2">Uncharacterized protein</fullName>
    </submittedName>
</protein>
<accession>A0ABD0Y9T9</accession>
<comment type="caution">
    <text evidence="2">The sequence shown here is derived from an EMBL/GenBank/DDBJ whole genome shotgun (WGS) entry which is preliminary data.</text>
</comment>
<feature type="compositionally biased region" description="Basic and acidic residues" evidence="1">
    <location>
        <begin position="244"/>
        <end position="259"/>
    </location>
</feature>
<feature type="region of interest" description="Disordered" evidence="1">
    <location>
        <begin position="362"/>
        <end position="402"/>
    </location>
</feature>
<keyword evidence="3" id="KW-1185">Reference proteome</keyword>
<dbReference type="EMBL" id="JBFDAA010000019">
    <property type="protein sequence ID" value="KAL1115758.1"/>
    <property type="molecule type" value="Genomic_DNA"/>
</dbReference>
<sequence>MSIRSTSNRSSQGSISRNRSTSLPEDEAEARVLSFLQQDLFDSEDADEVCYLVLQEILDLTMDKLYKRYMEMQTIPFSVRCIRKAWEKLFEMSTLVRDPGRMTETWDVDDPPEQLPLDNWAANSLANVVFERQPSEQENQTEVPATPRENAAEETPQPETQKRGVFAISCRVSLYKPINSSGAVEAATYVETVVTCVSCRFILNGCSTYSKQGATDYGIGCSFGRWLSSAGREGTSSGGLRASGKVDVEGGHGVHDVGGETEVRDGCRFRWQQPFDQVRDLHGSTQEPSRLRENRVTLHAAQDVHQQPVDAFSVLPMGPVFVRGGQEPPHPEMSLGSALRRPGIVRSLTALLISPESAEDIASSPLKVDDPRMEKSCQNNPGSPHPIPAPRVDPTKEKFTLL</sequence>
<evidence type="ECO:0000313" key="2">
    <source>
        <dbReference type="EMBL" id="KAL1115758.1"/>
    </source>
</evidence>
<feature type="region of interest" description="Disordered" evidence="1">
    <location>
        <begin position="133"/>
        <end position="160"/>
    </location>
</feature>
<feature type="region of interest" description="Disordered" evidence="1">
    <location>
        <begin position="1"/>
        <end position="23"/>
    </location>
</feature>
<reference evidence="2 3" key="1">
    <citation type="submission" date="2024-07" db="EMBL/GenBank/DDBJ databases">
        <title>Chromosome-level genome assembly of the water stick insect Ranatra chinensis (Heteroptera: Nepidae).</title>
        <authorList>
            <person name="Liu X."/>
        </authorList>
    </citation>
    <scope>NUCLEOTIDE SEQUENCE [LARGE SCALE GENOMIC DNA]</scope>
    <source>
        <strain evidence="2">Cailab_2021Rc</strain>
        <tissue evidence="2">Muscle</tissue>
    </source>
</reference>